<dbReference type="SUPFAM" id="SSF82199">
    <property type="entry name" value="SET domain"/>
    <property type="match status" value="1"/>
</dbReference>
<proteinExistence type="predicted"/>
<feature type="domain" description="SET" evidence="1">
    <location>
        <begin position="39"/>
        <end position="225"/>
    </location>
</feature>
<dbReference type="Pfam" id="PF00856">
    <property type="entry name" value="SET"/>
    <property type="match status" value="1"/>
</dbReference>
<evidence type="ECO:0000313" key="2">
    <source>
        <dbReference type="EMBL" id="PIO65462.1"/>
    </source>
</evidence>
<name>A0A2G9U712_TELCI</name>
<gene>
    <name evidence="2" type="ORF">TELCIR_12869</name>
</gene>
<sequence>MMPFRVHFDKALNSETVESENKENTMDSELEKAELTLSDRISSLQCSAAEPEDDLEGEVEEVDMLAAADTRERLVSQMAARMQQKDPQAFAQAFPNFHRRHDYTSWHRVHLRMTEQAINDELEGLGIAPIYFENWTDDERATIDVKYLTRCAMSISNYREAKATGVALRLQYPEDGAGYFNHACGDAANLKAVSLLSRGNLLTNNMLFFTKRMISKGEELTFSYRGKDAEEQKNGIRCLCTPGCQSRL</sequence>
<organism evidence="2 3">
    <name type="scientific">Teladorsagia circumcincta</name>
    <name type="common">Brown stomach worm</name>
    <name type="synonym">Ostertagia circumcincta</name>
    <dbReference type="NCBI Taxonomy" id="45464"/>
    <lineage>
        <taxon>Eukaryota</taxon>
        <taxon>Metazoa</taxon>
        <taxon>Ecdysozoa</taxon>
        <taxon>Nematoda</taxon>
        <taxon>Chromadorea</taxon>
        <taxon>Rhabditida</taxon>
        <taxon>Rhabditina</taxon>
        <taxon>Rhabditomorpha</taxon>
        <taxon>Strongyloidea</taxon>
        <taxon>Trichostrongylidae</taxon>
        <taxon>Teladorsagia</taxon>
    </lineage>
</organism>
<dbReference type="Gene3D" id="2.170.270.10">
    <property type="entry name" value="SET domain"/>
    <property type="match status" value="1"/>
</dbReference>
<dbReference type="AlphaFoldDB" id="A0A2G9U712"/>
<protein>
    <recommendedName>
        <fullName evidence="1">SET domain-containing protein</fullName>
    </recommendedName>
</protein>
<accession>A0A2G9U712</accession>
<dbReference type="InterPro" id="IPR046341">
    <property type="entry name" value="SET_dom_sf"/>
</dbReference>
<evidence type="ECO:0000259" key="1">
    <source>
        <dbReference type="PROSITE" id="PS50280"/>
    </source>
</evidence>
<evidence type="ECO:0000313" key="3">
    <source>
        <dbReference type="Proteomes" id="UP000230423"/>
    </source>
</evidence>
<dbReference type="EMBL" id="KZ348996">
    <property type="protein sequence ID" value="PIO65462.1"/>
    <property type="molecule type" value="Genomic_DNA"/>
</dbReference>
<dbReference type="PROSITE" id="PS50280">
    <property type="entry name" value="SET"/>
    <property type="match status" value="1"/>
</dbReference>
<dbReference type="OrthoDB" id="5846691at2759"/>
<keyword evidence="3" id="KW-1185">Reference proteome</keyword>
<reference evidence="2 3" key="1">
    <citation type="submission" date="2015-09" db="EMBL/GenBank/DDBJ databases">
        <title>Draft genome of the parasitic nematode Teladorsagia circumcincta isolate WARC Sus (inbred).</title>
        <authorList>
            <person name="Mitreva M."/>
        </authorList>
    </citation>
    <scope>NUCLEOTIDE SEQUENCE [LARGE SCALE GENOMIC DNA]</scope>
    <source>
        <strain evidence="2 3">S</strain>
    </source>
</reference>
<dbReference type="InterPro" id="IPR001214">
    <property type="entry name" value="SET_dom"/>
</dbReference>
<dbReference type="Proteomes" id="UP000230423">
    <property type="component" value="Unassembled WGS sequence"/>
</dbReference>